<dbReference type="PANTHER" id="PTHR43854:SF1">
    <property type="entry name" value="INDOLEPYRUVATE OXIDOREDUCTASE SUBUNIT IORB"/>
    <property type="match status" value="1"/>
</dbReference>
<organism evidence="3 4">
    <name type="scientific">Desulfobacula phenolica</name>
    <dbReference type="NCBI Taxonomy" id="90732"/>
    <lineage>
        <taxon>Bacteria</taxon>
        <taxon>Pseudomonadati</taxon>
        <taxon>Thermodesulfobacteriota</taxon>
        <taxon>Desulfobacteria</taxon>
        <taxon>Desulfobacterales</taxon>
        <taxon>Desulfobacteraceae</taxon>
        <taxon>Desulfobacula</taxon>
    </lineage>
</organism>
<dbReference type="EMBL" id="FNLL01000005">
    <property type="protein sequence ID" value="SDU19263.1"/>
    <property type="molecule type" value="Genomic_DNA"/>
</dbReference>
<gene>
    <name evidence="3" type="ORF">SAMN04487931_105216</name>
</gene>
<keyword evidence="3" id="KW-0670">Pyruvate</keyword>
<feature type="domain" description="Pyruvate/ketoisovalerate oxidoreductase catalytic" evidence="2">
    <location>
        <begin position="12"/>
        <end position="192"/>
    </location>
</feature>
<evidence type="ECO:0000256" key="1">
    <source>
        <dbReference type="ARBA" id="ARBA00023002"/>
    </source>
</evidence>
<name>A0A1H2GHW1_9BACT</name>
<dbReference type="PANTHER" id="PTHR43854">
    <property type="entry name" value="INDOLEPYRUVATE OXIDOREDUCTASE SUBUNIT IORB"/>
    <property type="match status" value="1"/>
</dbReference>
<dbReference type="InterPro" id="IPR019752">
    <property type="entry name" value="Pyrv/ketoisovalerate_OxRed_cat"/>
</dbReference>
<dbReference type="Proteomes" id="UP000199608">
    <property type="component" value="Unassembled WGS sequence"/>
</dbReference>
<keyword evidence="4" id="KW-1185">Reference proteome</keyword>
<dbReference type="InterPro" id="IPR052198">
    <property type="entry name" value="IorB_Oxidoreductase"/>
</dbReference>
<dbReference type="InterPro" id="IPR002869">
    <property type="entry name" value="Pyrv_flavodox_OxRed_cen"/>
</dbReference>
<sequence>METTRLIIVAVGGQGNLLASKVLGEAALISGVPVRMSEIHGMAQRGGVVESAIVFGDATSSIISDGEADILMGFEPAETLRALNRCSKNTKVITNTATLPPFTVSIGKGVYPDVENVKNLLKEKCASLVAIDAMKLAKEAGSPMSVNIVLLGALVQSGGLGFTKENVIEAIKRRTKKAFLDMNLNAFEMGYEAAKNYSS</sequence>
<dbReference type="Gene3D" id="3.40.920.10">
    <property type="entry name" value="Pyruvate-ferredoxin oxidoreductase, PFOR, domain III"/>
    <property type="match status" value="1"/>
</dbReference>
<proteinExistence type="predicted"/>
<evidence type="ECO:0000313" key="4">
    <source>
        <dbReference type="Proteomes" id="UP000199608"/>
    </source>
</evidence>
<accession>A0A1H2GHW1</accession>
<dbReference type="GO" id="GO:0016903">
    <property type="term" value="F:oxidoreductase activity, acting on the aldehyde or oxo group of donors"/>
    <property type="evidence" value="ECO:0007669"/>
    <property type="project" value="InterPro"/>
</dbReference>
<protein>
    <submittedName>
        <fullName evidence="3">Indolepyruvate ferredoxin oxidoreductase beta subunit</fullName>
    </submittedName>
</protein>
<dbReference type="AlphaFoldDB" id="A0A1H2GHW1"/>
<evidence type="ECO:0000259" key="2">
    <source>
        <dbReference type="Pfam" id="PF01558"/>
    </source>
</evidence>
<reference evidence="4" key="1">
    <citation type="submission" date="2016-10" db="EMBL/GenBank/DDBJ databases">
        <authorList>
            <person name="Varghese N."/>
            <person name="Submissions S."/>
        </authorList>
    </citation>
    <scope>NUCLEOTIDE SEQUENCE [LARGE SCALE GENOMIC DNA]</scope>
    <source>
        <strain evidence="4">DSM 3384</strain>
    </source>
</reference>
<dbReference type="Pfam" id="PF01558">
    <property type="entry name" value="POR"/>
    <property type="match status" value="1"/>
</dbReference>
<dbReference type="SUPFAM" id="SSF53323">
    <property type="entry name" value="Pyruvate-ferredoxin oxidoreductase, PFOR, domain III"/>
    <property type="match status" value="1"/>
</dbReference>
<dbReference type="RefSeq" id="WP_092233537.1">
    <property type="nucleotide sequence ID" value="NZ_FNLL01000005.1"/>
</dbReference>
<keyword evidence="1" id="KW-0560">Oxidoreductase</keyword>
<evidence type="ECO:0000313" key="3">
    <source>
        <dbReference type="EMBL" id="SDU19263.1"/>
    </source>
</evidence>